<comment type="subcellular location">
    <subcellularLocation>
        <location evidence="1">Cell envelope</location>
    </subcellularLocation>
</comment>
<dbReference type="Pfam" id="PF05345">
    <property type="entry name" value="He_PIG"/>
    <property type="match status" value="2"/>
</dbReference>
<sequence length="838" mass="89244">MKKRFRNGIAACAVTALLLGGAIPANAIDSDSAASASSVAEAAPVTNVNNIPLEQNDLALGGASVSALAEELPPASSRAALPDDDVVVEMPDVALRAAVLKQVGGGSTLTRGKMRLFTSLTAQNAGITDLTGLEYASSLRIVDLRGNSFPTIEPLRGLANIAQLNVSSSKISDIDAVSTMPQINYLQFNWTTVADIEPLRGKDLLWRVEMAGTKVASLDPLRDIPALIELYFQETPVSDLSPLAERTKLITLSAPNTEVADLTPLAGFPNLQTVNVNGARVSDLSMLGSWPKLSNVGFLNQRVAGAAAVASQTETTYRRPVATTAPFKMRSGVVLTTSVGATTTPEGITVWSPLAPDATELTTKVAGDPGPGSGATYSATLTYPLTHADFTNAPRTAAVNKPYNFQLAVTDGFVDGPFQLVSGEVPGLTLSDAGVITGTPTELGSFPITVARTDAYGNTITRAFTLLVAEKADTFTVKFDSSGGSAVQDIDGVEYGDSVAEPTAPTRAGYTFTGWTLDDAAYDFSAPVTANITLTAKWTVEVPEVVPPVIKPGTLPEGIVGRAYAATITATGSGTPVLSISGGTLPSGVKFDAKTGKLSGTPTKVGSFTFTVKADAAGVVATKAYTIVVSKDTVIPPCIKPRQIPVFADTPLSHKFYKEIDWMECMKYSTGWRQPSGKPLYKPQNNLERQAMAAFIYRMEAPKNYKAPKVSPFADVKPGDSFYKEIAWMYESKLSTGYREAAGKPTFRPHASLTREAMAAFIYRLEAPKNYTAPKVSPMADMKPGMSFYKEISWMYSEKLSTGNRVGATKEYWPKDDLSRQAMAAFIYRLVLDYRPGK</sequence>
<keyword evidence="3" id="KW-0677">Repeat</keyword>
<evidence type="ECO:0000256" key="4">
    <source>
        <dbReference type="SAM" id="SignalP"/>
    </source>
</evidence>
<evidence type="ECO:0000256" key="1">
    <source>
        <dbReference type="ARBA" id="ARBA00004196"/>
    </source>
</evidence>
<dbReference type="KEGG" id="lvi:G7068_11150"/>
<dbReference type="Gene3D" id="2.60.40.4270">
    <property type="entry name" value="Listeria-Bacteroides repeat domain"/>
    <property type="match status" value="1"/>
</dbReference>
<dbReference type="InterPro" id="IPR015919">
    <property type="entry name" value="Cadherin-like_sf"/>
</dbReference>
<dbReference type="GO" id="GO:0005509">
    <property type="term" value="F:calcium ion binding"/>
    <property type="evidence" value="ECO:0007669"/>
    <property type="project" value="InterPro"/>
</dbReference>
<dbReference type="Pfam" id="PF09479">
    <property type="entry name" value="Flg_new"/>
    <property type="match status" value="1"/>
</dbReference>
<evidence type="ECO:0000256" key="3">
    <source>
        <dbReference type="ARBA" id="ARBA00022737"/>
    </source>
</evidence>
<protein>
    <recommendedName>
        <fullName evidence="5">SLH domain-containing protein</fullName>
    </recommendedName>
</protein>
<evidence type="ECO:0000256" key="2">
    <source>
        <dbReference type="ARBA" id="ARBA00022614"/>
    </source>
</evidence>
<dbReference type="NCBIfam" id="TIGR02543">
    <property type="entry name" value="List_Bact_rpt"/>
    <property type="match status" value="1"/>
</dbReference>
<dbReference type="InterPro" id="IPR013783">
    <property type="entry name" value="Ig-like_fold"/>
</dbReference>
<dbReference type="Gene3D" id="3.80.10.10">
    <property type="entry name" value="Ribonuclease Inhibitor"/>
    <property type="match status" value="1"/>
</dbReference>
<dbReference type="Gene3D" id="2.60.40.10">
    <property type="entry name" value="Immunoglobulins"/>
    <property type="match status" value="2"/>
</dbReference>
<reference evidence="6 7" key="1">
    <citation type="submission" date="2020-03" db="EMBL/GenBank/DDBJ databases">
        <title>Leucobacter sp. nov., isolated from beetles.</title>
        <authorList>
            <person name="Hyun D.-W."/>
            <person name="Bae J.-W."/>
        </authorList>
    </citation>
    <scope>NUCLEOTIDE SEQUENCE [LARGE SCALE GENOMIC DNA]</scope>
    <source>
        <strain evidence="6 7">HDW9C</strain>
    </source>
</reference>
<evidence type="ECO:0000259" key="5">
    <source>
        <dbReference type="PROSITE" id="PS51272"/>
    </source>
</evidence>
<keyword evidence="4" id="KW-0732">Signal</keyword>
<dbReference type="InterPro" id="IPR032675">
    <property type="entry name" value="LRR_dom_sf"/>
</dbReference>
<evidence type="ECO:0000313" key="6">
    <source>
        <dbReference type="EMBL" id="QIK63683.1"/>
    </source>
</evidence>
<feature type="signal peptide" evidence="4">
    <location>
        <begin position="1"/>
        <end position="27"/>
    </location>
</feature>
<dbReference type="GO" id="GO:0030313">
    <property type="term" value="C:cell envelope"/>
    <property type="evidence" value="ECO:0007669"/>
    <property type="project" value="UniProtKB-SubCell"/>
</dbReference>
<dbReference type="InterPro" id="IPR042229">
    <property type="entry name" value="Listeria/Bacterioides_rpt_sf"/>
</dbReference>
<feature type="domain" description="SLH" evidence="5">
    <location>
        <begin position="709"/>
        <end position="776"/>
    </location>
</feature>
<feature type="chain" id="PRO_5026355239" description="SLH domain-containing protein" evidence="4">
    <location>
        <begin position="28"/>
        <end position="838"/>
    </location>
</feature>
<name>A0A6G7XGK9_9MICO</name>
<accession>A0A6G7XGK9</accession>
<dbReference type="InterPro" id="IPR013378">
    <property type="entry name" value="InlB-like_B-rpt"/>
</dbReference>
<keyword evidence="7" id="KW-1185">Reference proteome</keyword>
<dbReference type="SUPFAM" id="SSF49313">
    <property type="entry name" value="Cadherin-like"/>
    <property type="match status" value="1"/>
</dbReference>
<proteinExistence type="predicted"/>
<dbReference type="PROSITE" id="PS51272">
    <property type="entry name" value="SLH"/>
    <property type="match status" value="1"/>
</dbReference>
<dbReference type="AlphaFoldDB" id="A0A6G7XGK9"/>
<dbReference type="InterPro" id="IPR050836">
    <property type="entry name" value="SDS22/Internalin_LRR"/>
</dbReference>
<dbReference type="GO" id="GO:0005975">
    <property type="term" value="P:carbohydrate metabolic process"/>
    <property type="evidence" value="ECO:0007669"/>
    <property type="project" value="UniProtKB-ARBA"/>
</dbReference>
<dbReference type="Pfam" id="PF00395">
    <property type="entry name" value="SLH"/>
    <property type="match status" value="1"/>
</dbReference>
<dbReference type="EMBL" id="CP049863">
    <property type="protein sequence ID" value="QIK63683.1"/>
    <property type="molecule type" value="Genomic_DNA"/>
</dbReference>
<dbReference type="Proteomes" id="UP000502677">
    <property type="component" value="Chromosome"/>
</dbReference>
<dbReference type="GO" id="GO:0016020">
    <property type="term" value="C:membrane"/>
    <property type="evidence" value="ECO:0007669"/>
    <property type="project" value="InterPro"/>
</dbReference>
<evidence type="ECO:0000313" key="7">
    <source>
        <dbReference type="Proteomes" id="UP000502677"/>
    </source>
</evidence>
<dbReference type="InterPro" id="IPR001119">
    <property type="entry name" value="SLH_dom"/>
</dbReference>
<organism evidence="6 7">
    <name type="scientific">Leucobacter viscericola</name>
    <dbReference type="NCBI Taxonomy" id="2714935"/>
    <lineage>
        <taxon>Bacteria</taxon>
        <taxon>Bacillati</taxon>
        <taxon>Actinomycetota</taxon>
        <taxon>Actinomycetes</taxon>
        <taxon>Micrococcales</taxon>
        <taxon>Microbacteriaceae</taxon>
        <taxon>Leucobacter</taxon>
    </lineage>
</organism>
<dbReference type="RefSeq" id="WP_166292027.1">
    <property type="nucleotide sequence ID" value="NZ_CP049863.1"/>
</dbReference>
<gene>
    <name evidence="6" type="ORF">G7068_11150</name>
</gene>
<keyword evidence="2" id="KW-0433">Leucine-rich repeat</keyword>
<dbReference type="PANTHER" id="PTHR46652">
    <property type="entry name" value="LEUCINE-RICH REPEAT AND IQ DOMAIN-CONTAINING PROTEIN 1-RELATED"/>
    <property type="match status" value="1"/>
</dbReference>
<dbReference type="PANTHER" id="PTHR46652:SF3">
    <property type="entry name" value="LEUCINE-RICH REPEAT-CONTAINING PROTEIN 9"/>
    <property type="match status" value="1"/>
</dbReference>
<dbReference type="SUPFAM" id="SSF52058">
    <property type="entry name" value="L domain-like"/>
    <property type="match status" value="1"/>
</dbReference>